<keyword evidence="7 11" id="KW-0472">Membrane</keyword>
<dbReference type="EMBL" id="HBUF01682564">
    <property type="protein sequence ID" value="CAG6792632.1"/>
    <property type="molecule type" value="Transcribed_RNA"/>
</dbReference>
<dbReference type="AlphaFoldDB" id="A0A8D9BW16"/>
<feature type="compositionally biased region" description="Basic and acidic residues" evidence="10">
    <location>
        <begin position="657"/>
        <end position="674"/>
    </location>
</feature>
<feature type="compositionally biased region" description="Polar residues" evidence="10">
    <location>
        <begin position="603"/>
        <end position="617"/>
    </location>
</feature>
<dbReference type="PANTHER" id="PTHR22752">
    <property type="entry name" value="G PROTEIN-COUPLED RECEPTOR"/>
    <property type="match status" value="1"/>
</dbReference>
<keyword evidence="9" id="KW-0807">Transducer</keyword>
<evidence type="ECO:0000256" key="1">
    <source>
        <dbReference type="ARBA" id="ARBA00004651"/>
    </source>
</evidence>
<feature type="transmembrane region" description="Helical" evidence="11">
    <location>
        <begin position="27"/>
        <end position="48"/>
    </location>
</feature>
<dbReference type="PRINTS" id="PR00237">
    <property type="entry name" value="GPCRRHODOPSN"/>
</dbReference>
<feature type="transmembrane region" description="Helical" evidence="11">
    <location>
        <begin position="798"/>
        <end position="816"/>
    </location>
</feature>
<keyword evidence="8 13" id="KW-0675">Receptor</keyword>
<organism evidence="13">
    <name type="scientific">Cacopsylla melanoneura</name>
    <dbReference type="NCBI Taxonomy" id="428564"/>
    <lineage>
        <taxon>Eukaryota</taxon>
        <taxon>Metazoa</taxon>
        <taxon>Ecdysozoa</taxon>
        <taxon>Arthropoda</taxon>
        <taxon>Hexapoda</taxon>
        <taxon>Insecta</taxon>
        <taxon>Pterygota</taxon>
        <taxon>Neoptera</taxon>
        <taxon>Paraneoptera</taxon>
        <taxon>Hemiptera</taxon>
        <taxon>Sternorrhyncha</taxon>
        <taxon>Psylloidea</taxon>
        <taxon>Psyllidae</taxon>
        <taxon>Psyllinae</taxon>
        <taxon>Cacopsylla</taxon>
    </lineage>
</organism>
<dbReference type="Gene3D" id="1.20.1070.10">
    <property type="entry name" value="Rhodopsin 7-helix transmembrane proteins"/>
    <property type="match status" value="2"/>
</dbReference>
<evidence type="ECO:0000256" key="9">
    <source>
        <dbReference type="ARBA" id="ARBA00023224"/>
    </source>
</evidence>
<feature type="region of interest" description="Disordered" evidence="10">
    <location>
        <begin position="545"/>
        <end position="617"/>
    </location>
</feature>
<dbReference type="GO" id="GO:0004930">
    <property type="term" value="F:G protein-coupled receptor activity"/>
    <property type="evidence" value="ECO:0007669"/>
    <property type="project" value="UniProtKB-KW"/>
</dbReference>
<dbReference type="SUPFAM" id="SSF81321">
    <property type="entry name" value="Family A G protein-coupled receptor-like"/>
    <property type="match status" value="2"/>
</dbReference>
<dbReference type="GO" id="GO:0005886">
    <property type="term" value="C:plasma membrane"/>
    <property type="evidence" value="ECO:0007669"/>
    <property type="project" value="UniProtKB-SubCell"/>
</dbReference>
<feature type="region of interest" description="Disordered" evidence="10">
    <location>
        <begin position="225"/>
        <end position="244"/>
    </location>
</feature>
<dbReference type="PROSITE" id="PS50262">
    <property type="entry name" value="G_PROTEIN_RECEP_F1_2"/>
    <property type="match status" value="1"/>
</dbReference>
<keyword evidence="5 11" id="KW-1133">Transmembrane helix</keyword>
<evidence type="ECO:0000256" key="2">
    <source>
        <dbReference type="ARBA" id="ARBA00010663"/>
    </source>
</evidence>
<evidence type="ECO:0000256" key="11">
    <source>
        <dbReference type="SAM" id="Phobius"/>
    </source>
</evidence>
<dbReference type="EMBL" id="HBUF01682565">
    <property type="protein sequence ID" value="CAG6792635.1"/>
    <property type="molecule type" value="Transcribed_RNA"/>
</dbReference>
<evidence type="ECO:0000259" key="12">
    <source>
        <dbReference type="PROSITE" id="PS50262"/>
    </source>
</evidence>
<comment type="subcellular location">
    <subcellularLocation>
        <location evidence="1">Cell membrane</location>
        <topology evidence="1">Multi-pass membrane protein</topology>
    </subcellularLocation>
</comment>
<feature type="transmembrane region" description="Helical" evidence="11">
    <location>
        <begin position="64"/>
        <end position="90"/>
    </location>
</feature>
<keyword evidence="6" id="KW-0297">G-protein coupled receptor</keyword>
<feature type="compositionally biased region" description="Basic and acidic residues" evidence="10">
    <location>
        <begin position="231"/>
        <end position="244"/>
    </location>
</feature>
<proteinExistence type="inferred from homology"/>
<feature type="transmembrane region" description="Helical" evidence="11">
    <location>
        <begin position="756"/>
        <end position="778"/>
    </location>
</feature>
<keyword evidence="3" id="KW-1003">Cell membrane</keyword>
<evidence type="ECO:0000256" key="10">
    <source>
        <dbReference type="SAM" id="MobiDB-lite"/>
    </source>
</evidence>
<evidence type="ECO:0000256" key="7">
    <source>
        <dbReference type="ARBA" id="ARBA00023136"/>
    </source>
</evidence>
<evidence type="ECO:0000256" key="8">
    <source>
        <dbReference type="ARBA" id="ARBA00023170"/>
    </source>
</evidence>
<feature type="domain" description="G-protein coupled receptors family 1 profile" evidence="12">
    <location>
        <begin position="6"/>
        <end position="167"/>
    </location>
</feature>
<reference evidence="13" key="1">
    <citation type="submission" date="2021-05" db="EMBL/GenBank/DDBJ databases">
        <authorList>
            <person name="Alioto T."/>
            <person name="Alioto T."/>
            <person name="Gomez Garrido J."/>
        </authorList>
    </citation>
    <scope>NUCLEOTIDE SEQUENCE</scope>
</reference>
<feature type="transmembrane region" description="Helical" evidence="11">
    <location>
        <begin position="111"/>
        <end position="135"/>
    </location>
</feature>
<evidence type="ECO:0000256" key="5">
    <source>
        <dbReference type="ARBA" id="ARBA00022989"/>
    </source>
</evidence>
<dbReference type="Pfam" id="PF00001">
    <property type="entry name" value="7tm_1"/>
    <property type="match status" value="1"/>
</dbReference>
<dbReference type="InterPro" id="IPR000276">
    <property type="entry name" value="GPCR_Rhodpsn"/>
</dbReference>
<comment type="similarity">
    <text evidence="2">Belongs to the G-protein coupled receptor 1 family.</text>
</comment>
<name>A0A8D9BW16_9HEMI</name>
<accession>A0A8D9BW16</accession>
<dbReference type="InterPro" id="IPR017452">
    <property type="entry name" value="GPCR_Rhodpsn_7TM"/>
</dbReference>
<sequence length="984" mass="111278">MGTMRENESSDVTTVRKPSLRNVSNQFIINLLFTNLTASWSIVPILYYDSVLYDIKEPPSELNIIIACIIEGITAGMCTASVSSVVLIAVDQYFAVLEPLRYHSIIRKRATWRLFVISWTVSLLVGLIGVANSFYRSTYAAVYPILFSLVVFLIPFIIICYIYFCIYSAAHENSLRTRNNCSSSLFNECSNSELRISHDSVLSKTDRSEYKYKTKGSLRCKSIYKQSKQRTSHESLSKTMKHESKPLLKDRKGKHNSHKAVKVSKPNELYPITSMEDIDLLMTDKKNSPVSPEKTLASLSEGQIVMNIDNKMGDTVSDNEQLDSTKTDLVPVTETVAEVTKQPMFFINNNNNQILNMNNNVKMSSLNRQLISNTIVTSLSRCVASDMFQENKDSTSHSLATSMSDENTSSVISLSQVDSIVSLSSYNPSNSSSMSDITVCQDPVVSYIIHDELLSSYFCDKDFLSSLNVNKPNIAEEPVTSLKGKDHYVRISLGSYNGIENVQVVSAKLDDVIDENINCDKLSCKNSSKPLVIGISTNKLDCNTSSQITSSDDESNPPSHTEQSVETKNKLSSHASDLTLHKQETSQSNNGSCLEISGRKSLPNLTKNESEPNLQSRICTFETQNVSQDKSDDVKQEVRQNKARMFKKNNCTDDRRKQFYENERRKSNDSKCSSDDMESISKSCHYYKNMELFQCPREKTRSIDSVVSRSGLRSFHPSSTRSSLRSTSSTLVNSLKHRISNASMFKYREETRTAKISLSVIILALLSWLPFTVLLLLHSPLFNVINYSQYSSFTFEKFAILCLSSHFVGSPLLFALRNKKIKREMIKMWRNWLCFFRHQDEEKTRLRNSFYNDYHINKQRLQALKEKQRLENQRKTMTNAETMTTADDVLSVERQGSEQPVKSSTVVIQMEDECKTGEPTTGPNTEMRSFLSRLLAMKQKCYVRTKPWGNKCLRTSALVGVDTQRSSISSNTVSTSTTDVCCEV</sequence>
<evidence type="ECO:0000256" key="3">
    <source>
        <dbReference type="ARBA" id="ARBA00022475"/>
    </source>
</evidence>
<evidence type="ECO:0000313" key="13">
    <source>
        <dbReference type="EMBL" id="CAG6792635.1"/>
    </source>
</evidence>
<feature type="compositionally biased region" description="Polar residues" evidence="10">
    <location>
        <begin position="545"/>
        <end position="562"/>
    </location>
</feature>
<protein>
    <submittedName>
        <fullName evidence="13">Probable G-protein coupled receptor 101</fullName>
    </submittedName>
</protein>
<feature type="transmembrane region" description="Helical" evidence="11">
    <location>
        <begin position="141"/>
        <end position="166"/>
    </location>
</feature>
<evidence type="ECO:0000256" key="6">
    <source>
        <dbReference type="ARBA" id="ARBA00023040"/>
    </source>
</evidence>
<keyword evidence="4 11" id="KW-0812">Transmembrane</keyword>
<feature type="region of interest" description="Disordered" evidence="10">
    <location>
        <begin position="657"/>
        <end position="677"/>
    </location>
</feature>
<dbReference type="CDD" id="cd00637">
    <property type="entry name" value="7tm_classA_rhodopsin-like"/>
    <property type="match status" value="1"/>
</dbReference>
<evidence type="ECO:0000256" key="4">
    <source>
        <dbReference type="ARBA" id="ARBA00022692"/>
    </source>
</evidence>
<dbReference type="PANTHER" id="PTHR22752:SF1">
    <property type="entry name" value="G-PROTEIN COUPLED RECEPTOR 176"/>
    <property type="match status" value="1"/>
</dbReference>